<evidence type="ECO:0000313" key="3">
    <source>
        <dbReference type="EMBL" id="MFB9204599.1"/>
    </source>
</evidence>
<keyword evidence="4" id="KW-1185">Reference proteome</keyword>
<name>A0ABV5ILH0_9ACTN</name>
<protein>
    <submittedName>
        <fullName evidence="3">PIG-L family deacetylase</fullName>
    </submittedName>
</protein>
<dbReference type="Pfam" id="PF02585">
    <property type="entry name" value="PIG-L"/>
    <property type="match status" value="1"/>
</dbReference>
<proteinExistence type="predicted"/>
<dbReference type="Gene3D" id="3.40.50.10320">
    <property type="entry name" value="LmbE-like"/>
    <property type="match status" value="1"/>
</dbReference>
<dbReference type="RefSeq" id="WP_189652617.1">
    <property type="nucleotide sequence ID" value="NZ_BMRC01000029.1"/>
</dbReference>
<feature type="signal peptide" evidence="2">
    <location>
        <begin position="1"/>
        <end position="27"/>
    </location>
</feature>
<reference evidence="3 4" key="1">
    <citation type="submission" date="2024-09" db="EMBL/GenBank/DDBJ databases">
        <authorList>
            <person name="Sun Q."/>
            <person name="Mori K."/>
        </authorList>
    </citation>
    <scope>NUCLEOTIDE SEQUENCE [LARGE SCALE GENOMIC DNA]</scope>
    <source>
        <strain evidence="3 4">CCM 3426</strain>
    </source>
</reference>
<organism evidence="3 4">
    <name type="scientific">Nonomuraea spiralis</name>
    <dbReference type="NCBI Taxonomy" id="46182"/>
    <lineage>
        <taxon>Bacteria</taxon>
        <taxon>Bacillati</taxon>
        <taxon>Actinomycetota</taxon>
        <taxon>Actinomycetes</taxon>
        <taxon>Streptosporangiales</taxon>
        <taxon>Streptosporangiaceae</taxon>
        <taxon>Nonomuraea</taxon>
    </lineage>
</organism>
<dbReference type="Proteomes" id="UP001589647">
    <property type="component" value="Unassembled WGS sequence"/>
</dbReference>
<evidence type="ECO:0000256" key="1">
    <source>
        <dbReference type="ARBA" id="ARBA00022833"/>
    </source>
</evidence>
<dbReference type="PANTHER" id="PTHR12993:SF26">
    <property type="entry name" value="1D-MYO-INOSITOL 2-ACETAMIDO-2-DEOXY-ALPHA-D-GLUCOPYRANOSIDE DEACETYLASE"/>
    <property type="match status" value="1"/>
</dbReference>
<keyword evidence="2" id="KW-0732">Signal</keyword>
<comment type="caution">
    <text evidence="3">The sequence shown here is derived from an EMBL/GenBank/DDBJ whole genome shotgun (WGS) entry which is preliminary data.</text>
</comment>
<gene>
    <name evidence="3" type="ORF">ACFFV7_25630</name>
</gene>
<dbReference type="PROSITE" id="PS51257">
    <property type="entry name" value="PROKAR_LIPOPROTEIN"/>
    <property type="match status" value="1"/>
</dbReference>
<dbReference type="PANTHER" id="PTHR12993">
    <property type="entry name" value="N-ACETYLGLUCOSAMINYL-PHOSPHATIDYLINOSITOL DE-N-ACETYLASE-RELATED"/>
    <property type="match status" value="1"/>
</dbReference>
<evidence type="ECO:0000313" key="4">
    <source>
        <dbReference type="Proteomes" id="UP001589647"/>
    </source>
</evidence>
<sequence>MKGIRVFSAAALALVLVAVLACPAVPAAARTVADRPSLWEQFVQVVAHPDDDLLFMSPDLYGAVQQDRPTVTVYLTAGEGQAGWDDDRDPVAYAHDRSEGLRAAYAFLAGARNVWRTRTITAGGVPVRLEELADRPAIRLAFAGLPDGGDPRADGGRDALTRLWEGRSCVRRFGQAGVPGQEGVPAEGGVSGPEGRCVAKGDVVAMLSALYARFRPTVLRTLDPEPPRRRGLCDHPDHVASARFALAAARGLRLRVVSYRGYPMTGWAPNVVGALRELKRRVFGVYLGHDYRVGHTWRYRAWTERMYRVPGP</sequence>
<feature type="chain" id="PRO_5045925935" evidence="2">
    <location>
        <begin position="28"/>
        <end position="312"/>
    </location>
</feature>
<dbReference type="EMBL" id="JBHMEI010000018">
    <property type="protein sequence ID" value="MFB9204599.1"/>
    <property type="molecule type" value="Genomic_DNA"/>
</dbReference>
<accession>A0ABV5ILH0</accession>
<dbReference type="InterPro" id="IPR003737">
    <property type="entry name" value="GlcNAc_PI_deacetylase-related"/>
</dbReference>
<keyword evidence="1" id="KW-0862">Zinc</keyword>
<dbReference type="InterPro" id="IPR024078">
    <property type="entry name" value="LmbE-like_dom_sf"/>
</dbReference>
<dbReference type="SUPFAM" id="SSF102588">
    <property type="entry name" value="LmbE-like"/>
    <property type="match status" value="1"/>
</dbReference>
<evidence type="ECO:0000256" key="2">
    <source>
        <dbReference type="SAM" id="SignalP"/>
    </source>
</evidence>